<feature type="compositionally biased region" description="Pro residues" evidence="1">
    <location>
        <begin position="88"/>
        <end position="100"/>
    </location>
</feature>
<organism evidence="2 3">
    <name type="scientific">Cronartium quercuum f. sp. fusiforme G11</name>
    <dbReference type="NCBI Taxonomy" id="708437"/>
    <lineage>
        <taxon>Eukaryota</taxon>
        <taxon>Fungi</taxon>
        <taxon>Dikarya</taxon>
        <taxon>Basidiomycota</taxon>
        <taxon>Pucciniomycotina</taxon>
        <taxon>Pucciniomycetes</taxon>
        <taxon>Pucciniales</taxon>
        <taxon>Coleosporiaceae</taxon>
        <taxon>Cronartium</taxon>
    </lineage>
</organism>
<feature type="region of interest" description="Disordered" evidence="1">
    <location>
        <begin position="84"/>
        <end position="109"/>
    </location>
</feature>
<protein>
    <submittedName>
        <fullName evidence="2">Uncharacterized protein</fullName>
    </submittedName>
</protein>
<reference evidence="2" key="1">
    <citation type="submission" date="2013-11" db="EMBL/GenBank/DDBJ databases">
        <title>Genome sequence of the fusiform rust pathogen reveals effectors for host alternation and coevolution with pine.</title>
        <authorList>
            <consortium name="DOE Joint Genome Institute"/>
            <person name="Smith K."/>
            <person name="Pendleton A."/>
            <person name="Kubisiak T."/>
            <person name="Anderson C."/>
            <person name="Salamov A."/>
            <person name="Aerts A."/>
            <person name="Riley R."/>
            <person name="Clum A."/>
            <person name="Lindquist E."/>
            <person name="Ence D."/>
            <person name="Campbell M."/>
            <person name="Kronenberg Z."/>
            <person name="Feau N."/>
            <person name="Dhillon B."/>
            <person name="Hamelin R."/>
            <person name="Burleigh J."/>
            <person name="Smith J."/>
            <person name="Yandell M."/>
            <person name="Nelson C."/>
            <person name="Grigoriev I."/>
            <person name="Davis J."/>
        </authorList>
    </citation>
    <scope>NUCLEOTIDE SEQUENCE</scope>
    <source>
        <strain evidence="2">G11</strain>
    </source>
</reference>
<feature type="compositionally biased region" description="Low complexity" evidence="1">
    <location>
        <begin position="59"/>
        <end position="68"/>
    </location>
</feature>
<keyword evidence="3" id="KW-1185">Reference proteome</keyword>
<evidence type="ECO:0000313" key="2">
    <source>
        <dbReference type="EMBL" id="KAG0148057.1"/>
    </source>
</evidence>
<feature type="compositionally biased region" description="Basic and acidic residues" evidence="1">
    <location>
        <begin position="1"/>
        <end position="17"/>
    </location>
</feature>
<evidence type="ECO:0000256" key="1">
    <source>
        <dbReference type="SAM" id="MobiDB-lite"/>
    </source>
</evidence>
<dbReference type="AlphaFoldDB" id="A0A9P6TD67"/>
<feature type="region of interest" description="Disordered" evidence="1">
    <location>
        <begin position="1"/>
        <end position="69"/>
    </location>
</feature>
<proteinExistence type="predicted"/>
<gene>
    <name evidence="2" type="ORF">CROQUDRAFT_655438</name>
</gene>
<comment type="caution">
    <text evidence="2">The sequence shown here is derived from an EMBL/GenBank/DDBJ whole genome shotgun (WGS) entry which is preliminary data.</text>
</comment>
<name>A0A9P6TD67_9BASI</name>
<dbReference type="EMBL" id="MU167241">
    <property type="protein sequence ID" value="KAG0148057.1"/>
    <property type="molecule type" value="Genomic_DNA"/>
</dbReference>
<dbReference type="Proteomes" id="UP000886653">
    <property type="component" value="Unassembled WGS sequence"/>
</dbReference>
<sequence length="160" mass="18247">MPVQHSLKEKQSAKEEPNDGLSLMPEGSFDQLFHTPTNPNIMHRRIYTATTRARDPTLSPDSPSNDDNISVWLSDLKLSRLSDIMLQKPPPQNPSPPTPRPTAKMSTEEVLNVEDSNEDVILVREIYRKLENINKYCIRCFRYGQTCAFCLHYDKVSLGS</sequence>
<evidence type="ECO:0000313" key="3">
    <source>
        <dbReference type="Proteomes" id="UP000886653"/>
    </source>
</evidence>
<accession>A0A9P6TD67</accession>